<evidence type="ECO:0000256" key="1">
    <source>
        <dbReference type="ARBA" id="ARBA00023604"/>
    </source>
</evidence>
<organism evidence="2 3">
    <name type="scientific">Cercophora newfieldiana</name>
    <dbReference type="NCBI Taxonomy" id="92897"/>
    <lineage>
        <taxon>Eukaryota</taxon>
        <taxon>Fungi</taxon>
        <taxon>Dikarya</taxon>
        <taxon>Ascomycota</taxon>
        <taxon>Pezizomycotina</taxon>
        <taxon>Sordariomycetes</taxon>
        <taxon>Sordariomycetidae</taxon>
        <taxon>Sordariales</taxon>
        <taxon>Lasiosphaeriaceae</taxon>
        <taxon>Cercophora</taxon>
    </lineage>
</organism>
<protein>
    <submittedName>
        <fullName evidence="2">Uncharacterized protein</fullName>
    </submittedName>
</protein>
<dbReference type="GO" id="GO:0016491">
    <property type="term" value="F:oxidoreductase activity"/>
    <property type="evidence" value="ECO:0007669"/>
    <property type="project" value="InterPro"/>
</dbReference>
<evidence type="ECO:0000313" key="3">
    <source>
        <dbReference type="Proteomes" id="UP001174936"/>
    </source>
</evidence>
<gene>
    <name evidence="2" type="ORF">B0T16DRAFT_414201</name>
</gene>
<sequence>MDVSFKFFSPSPRYDTEKPYELFLDENPPDFPATNCEFVFENVKIADIRTLPSRTTLDGEGFQVLSHKSSVLCNAADIQDPAKVEAYLNQTIELVKMECDASKVICYDWRYRTSRPDSKFVGDAKDRVRPLEPAQRVHIDNTERGAVGQLRRFLTQAEANTARIRLINVWRPLCDVVEQWPLAFCDRRTISNNDQVEVDRPSSTFIDYGCYIKHSPMQKWHWLSKQSSSEPFMFLVWDSSSGVGAAHGAFRNPVASNDDARHSIEVRLIVLNERDPKDHAGGSG</sequence>
<comment type="similarity">
    <text evidence="1">Belongs to the asaB hydroxylase/desaturase family.</text>
</comment>
<dbReference type="PANTHER" id="PTHR34598">
    <property type="entry name" value="BLL6449 PROTEIN"/>
    <property type="match status" value="1"/>
</dbReference>
<proteinExistence type="inferred from homology"/>
<dbReference type="PANTHER" id="PTHR34598:SF3">
    <property type="entry name" value="OXIDOREDUCTASE AN1597"/>
    <property type="match status" value="1"/>
</dbReference>
<dbReference type="EMBL" id="JAULSV010000004">
    <property type="protein sequence ID" value="KAK0646750.1"/>
    <property type="molecule type" value="Genomic_DNA"/>
</dbReference>
<comment type="caution">
    <text evidence="2">The sequence shown here is derived from an EMBL/GenBank/DDBJ whole genome shotgun (WGS) entry which is preliminary data.</text>
</comment>
<keyword evidence="3" id="KW-1185">Reference proteome</keyword>
<dbReference type="NCBIfam" id="NF041278">
    <property type="entry name" value="CmcJ_NvfI_EfuI"/>
    <property type="match status" value="1"/>
</dbReference>
<name>A0AA39Y7D7_9PEZI</name>
<dbReference type="InterPro" id="IPR044053">
    <property type="entry name" value="AsaB-like"/>
</dbReference>
<reference evidence="2" key="1">
    <citation type="submission" date="2023-06" db="EMBL/GenBank/DDBJ databases">
        <title>Genome-scale phylogeny and comparative genomics of the fungal order Sordariales.</title>
        <authorList>
            <consortium name="Lawrence Berkeley National Laboratory"/>
            <person name="Hensen N."/>
            <person name="Bonometti L."/>
            <person name="Westerberg I."/>
            <person name="Brannstrom I.O."/>
            <person name="Guillou S."/>
            <person name="Cros-Aarteil S."/>
            <person name="Calhoun S."/>
            <person name="Haridas S."/>
            <person name="Kuo A."/>
            <person name="Mondo S."/>
            <person name="Pangilinan J."/>
            <person name="Riley R."/>
            <person name="Labutti K."/>
            <person name="Andreopoulos B."/>
            <person name="Lipzen A."/>
            <person name="Chen C."/>
            <person name="Yanf M."/>
            <person name="Daum C."/>
            <person name="Ng V."/>
            <person name="Clum A."/>
            <person name="Steindorff A."/>
            <person name="Ohm R."/>
            <person name="Martin F."/>
            <person name="Silar P."/>
            <person name="Natvig D."/>
            <person name="Lalanne C."/>
            <person name="Gautier V."/>
            <person name="Ament-Velasquez S.L."/>
            <person name="Kruys A."/>
            <person name="Hutchinson M.I."/>
            <person name="Powell A.J."/>
            <person name="Barry K."/>
            <person name="Miller A.N."/>
            <person name="Grigoriev I.V."/>
            <person name="Debuchy R."/>
            <person name="Gladieux P."/>
            <person name="Thoren M.H."/>
            <person name="Johannesson H."/>
        </authorList>
    </citation>
    <scope>NUCLEOTIDE SEQUENCE</scope>
    <source>
        <strain evidence="2">SMH2532-1</strain>
    </source>
</reference>
<dbReference type="Proteomes" id="UP001174936">
    <property type="component" value="Unassembled WGS sequence"/>
</dbReference>
<evidence type="ECO:0000313" key="2">
    <source>
        <dbReference type="EMBL" id="KAK0646750.1"/>
    </source>
</evidence>
<accession>A0AA39Y7D7</accession>
<dbReference type="AlphaFoldDB" id="A0AA39Y7D7"/>